<feature type="region of interest" description="Disordered" evidence="2">
    <location>
        <begin position="250"/>
        <end position="279"/>
    </location>
</feature>
<evidence type="ECO:0000313" key="4">
    <source>
        <dbReference type="EMBL" id="NEB95559.1"/>
    </source>
</evidence>
<dbReference type="PANTHER" id="PTHR48090:SF8">
    <property type="entry name" value="GLYCOSYLTRANSFERASE CSBB-RELATED"/>
    <property type="match status" value="1"/>
</dbReference>
<dbReference type="Pfam" id="PF00535">
    <property type="entry name" value="Glycos_transf_2"/>
    <property type="match status" value="1"/>
</dbReference>
<dbReference type="Proteomes" id="UP000470520">
    <property type="component" value="Unassembled WGS sequence"/>
</dbReference>
<feature type="domain" description="Glycosyltransferase 2-like" evidence="3">
    <location>
        <begin position="14"/>
        <end position="173"/>
    </location>
</feature>
<dbReference type="InterPro" id="IPR050256">
    <property type="entry name" value="Glycosyltransferase_2"/>
</dbReference>
<protein>
    <submittedName>
        <fullName evidence="4">Glycosyltransferase</fullName>
    </submittedName>
</protein>
<dbReference type="InterPro" id="IPR001173">
    <property type="entry name" value="Glyco_trans_2-like"/>
</dbReference>
<dbReference type="AlphaFoldDB" id="A0A7K3R070"/>
<dbReference type="PANTHER" id="PTHR48090">
    <property type="entry name" value="UNDECAPRENYL-PHOSPHATE 4-DEOXY-4-FORMAMIDO-L-ARABINOSE TRANSFERASE-RELATED"/>
    <property type="match status" value="1"/>
</dbReference>
<comment type="similarity">
    <text evidence="1">Belongs to the glycosyltransferase 2 family.</text>
</comment>
<name>A0A7K3R070_9ACTN</name>
<sequence length="279" mass="30227">MTGSTPARHGPLLSIVVACRDEAEVLPEFHATLLADLRRVDRCWEIVYADDGSRNGTPDTLRVFAAADSRVVSLPLGRRGKDAAMAAGLARAAGDCVAFVDADLQHPTALLAPMVEQYERGFEQVVARRRPARSGRADRRFGSRVFHLLARILCDVELLEGTGDFRLVSRPVADAALARTGQHGYMRGLFSSLPSRSVCVDYDWRPRAAGRSAWGTVALVRYGVRALIVCRTRSPEPLTARGEAMITKDSVSASAAHAVRKPELRPPSTAPGVRSTSGR</sequence>
<keyword evidence="4" id="KW-0808">Transferase</keyword>
<evidence type="ECO:0000313" key="5">
    <source>
        <dbReference type="Proteomes" id="UP000470520"/>
    </source>
</evidence>
<dbReference type="EMBL" id="JAAGMR010000324">
    <property type="protein sequence ID" value="NEB95559.1"/>
    <property type="molecule type" value="Genomic_DNA"/>
</dbReference>
<organism evidence="4 5">
    <name type="scientific">Streptomyces bauhiniae</name>
    <dbReference type="NCBI Taxonomy" id="2340725"/>
    <lineage>
        <taxon>Bacteria</taxon>
        <taxon>Bacillati</taxon>
        <taxon>Actinomycetota</taxon>
        <taxon>Actinomycetes</taxon>
        <taxon>Kitasatosporales</taxon>
        <taxon>Streptomycetaceae</taxon>
        <taxon>Streptomyces</taxon>
    </lineage>
</organism>
<evidence type="ECO:0000259" key="3">
    <source>
        <dbReference type="Pfam" id="PF00535"/>
    </source>
</evidence>
<proteinExistence type="inferred from homology"/>
<evidence type="ECO:0000256" key="2">
    <source>
        <dbReference type="SAM" id="MobiDB-lite"/>
    </source>
</evidence>
<evidence type="ECO:0000256" key="1">
    <source>
        <dbReference type="ARBA" id="ARBA00006739"/>
    </source>
</evidence>
<gene>
    <name evidence="4" type="ORF">G3I21_28440</name>
</gene>
<reference evidence="4 5" key="1">
    <citation type="submission" date="2020-01" db="EMBL/GenBank/DDBJ databases">
        <title>Insect and environment-associated Actinomycetes.</title>
        <authorList>
            <person name="Currrie C."/>
            <person name="Chevrette M."/>
            <person name="Carlson C."/>
            <person name="Stubbendieck R."/>
            <person name="Wendt-Pienkowski E."/>
        </authorList>
    </citation>
    <scope>NUCLEOTIDE SEQUENCE [LARGE SCALE GENOMIC DNA]</scope>
    <source>
        <strain evidence="4 5">SID7754</strain>
    </source>
</reference>
<dbReference type="GO" id="GO:0005886">
    <property type="term" value="C:plasma membrane"/>
    <property type="evidence" value="ECO:0007669"/>
    <property type="project" value="TreeGrafter"/>
</dbReference>
<dbReference type="Gene3D" id="3.90.550.10">
    <property type="entry name" value="Spore Coat Polysaccharide Biosynthesis Protein SpsA, Chain A"/>
    <property type="match status" value="1"/>
</dbReference>
<dbReference type="RefSeq" id="WP_164194527.1">
    <property type="nucleotide sequence ID" value="NZ_JAAGMR010000324.1"/>
</dbReference>
<accession>A0A7K3R070</accession>
<dbReference type="GO" id="GO:0016740">
    <property type="term" value="F:transferase activity"/>
    <property type="evidence" value="ECO:0007669"/>
    <property type="project" value="UniProtKB-KW"/>
</dbReference>
<dbReference type="SUPFAM" id="SSF53448">
    <property type="entry name" value="Nucleotide-diphospho-sugar transferases"/>
    <property type="match status" value="1"/>
</dbReference>
<dbReference type="InterPro" id="IPR029044">
    <property type="entry name" value="Nucleotide-diphossugar_trans"/>
</dbReference>
<comment type="caution">
    <text evidence="4">The sequence shown here is derived from an EMBL/GenBank/DDBJ whole genome shotgun (WGS) entry which is preliminary data.</text>
</comment>